<organism evidence="1 2">
    <name type="scientific">Acetivibrio ethanolgignens</name>
    <dbReference type="NCBI Taxonomy" id="290052"/>
    <lineage>
        <taxon>Bacteria</taxon>
        <taxon>Bacillati</taxon>
        <taxon>Bacillota</taxon>
        <taxon>Clostridia</taxon>
        <taxon>Eubacteriales</taxon>
        <taxon>Oscillospiraceae</taxon>
        <taxon>Acetivibrio</taxon>
    </lineage>
</organism>
<evidence type="ECO:0008006" key="3">
    <source>
        <dbReference type="Google" id="ProtNLM"/>
    </source>
</evidence>
<sequence length="90" mass="10672">MTEKEQLYYLINGVLDGTYQVKTFCSEFTRVYDLEVDYEQLSELENKEFGDLCEMAGRFSDDEKELKIPNMFFSEESILNKAQYVKQLLE</sequence>
<reference evidence="1 2" key="1">
    <citation type="submission" date="2015-11" db="EMBL/GenBank/DDBJ databases">
        <title>Butyribacter intestini gen. nov., sp. nov., a butyric acid-producing bacterium of the family Lachnospiraceae isolated from the human faeces.</title>
        <authorList>
            <person name="Zou Y."/>
            <person name="Xue W."/>
            <person name="Luo G."/>
            <person name="Lv M."/>
        </authorList>
    </citation>
    <scope>NUCLEOTIDE SEQUENCE [LARGE SCALE GENOMIC DNA]</scope>
    <source>
        <strain evidence="1 2">ACET-33324</strain>
    </source>
</reference>
<comment type="caution">
    <text evidence="1">The sequence shown here is derived from an EMBL/GenBank/DDBJ whole genome shotgun (WGS) entry which is preliminary data.</text>
</comment>
<evidence type="ECO:0000313" key="2">
    <source>
        <dbReference type="Proteomes" id="UP000054874"/>
    </source>
</evidence>
<keyword evidence="2" id="KW-1185">Reference proteome</keyword>
<proteinExistence type="predicted"/>
<dbReference type="AlphaFoldDB" id="A0A0V8QB70"/>
<dbReference type="OrthoDB" id="2623806at2"/>
<dbReference type="EMBL" id="LNAM01000197">
    <property type="protein sequence ID" value="KSV57808.1"/>
    <property type="molecule type" value="Genomic_DNA"/>
</dbReference>
<protein>
    <recommendedName>
        <fullName evidence="3">Colicin D immunity protein domain-containing protein</fullName>
    </recommendedName>
</protein>
<dbReference type="RefSeq" id="WP_058353863.1">
    <property type="nucleotide sequence ID" value="NZ_CABMMD010000197.1"/>
</dbReference>
<dbReference type="Proteomes" id="UP000054874">
    <property type="component" value="Unassembled WGS sequence"/>
</dbReference>
<accession>A0A0V8QB70</accession>
<gene>
    <name evidence="1" type="ORF">ASU35_03580</name>
</gene>
<evidence type="ECO:0000313" key="1">
    <source>
        <dbReference type="EMBL" id="KSV57808.1"/>
    </source>
</evidence>
<name>A0A0V8QB70_9FIRM</name>